<feature type="transmembrane region" description="Helical" evidence="1">
    <location>
        <begin position="36"/>
        <end position="55"/>
    </location>
</feature>
<name>A0A437QIY4_9GAMM</name>
<proteinExistence type="predicted"/>
<dbReference type="AlphaFoldDB" id="A0A437QIY4"/>
<accession>A0A437QIY4</accession>
<comment type="caution">
    <text evidence="2">The sequence shown here is derived from an EMBL/GenBank/DDBJ whole genome shotgun (WGS) entry which is preliminary data.</text>
</comment>
<keyword evidence="1" id="KW-1133">Transmembrane helix</keyword>
<dbReference type="EMBL" id="SACS01000017">
    <property type="protein sequence ID" value="RVU34501.1"/>
    <property type="molecule type" value="Genomic_DNA"/>
</dbReference>
<keyword evidence="1" id="KW-0812">Transmembrane</keyword>
<sequence>MLKLILVIVLLFIAVLLWYGSNRHQRLLKKPLSRRWRHVGTLAAVAATTTAALQFSMSTTIFFSLLLLMLWLMLLPFATLFRAGGRHDET</sequence>
<protein>
    <recommendedName>
        <fullName evidence="4">DUF3325 domain-containing protein</fullName>
    </recommendedName>
</protein>
<evidence type="ECO:0000313" key="2">
    <source>
        <dbReference type="EMBL" id="RVU34501.1"/>
    </source>
</evidence>
<keyword evidence="3" id="KW-1185">Reference proteome</keyword>
<organism evidence="2 3">
    <name type="scientific">Rheinheimera riviphila</name>
    <dbReference type="NCBI Taxonomy" id="1834037"/>
    <lineage>
        <taxon>Bacteria</taxon>
        <taxon>Pseudomonadati</taxon>
        <taxon>Pseudomonadota</taxon>
        <taxon>Gammaproteobacteria</taxon>
        <taxon>Chromatiales</taxon>
        <taxon>Chromatiaceae</taxon>
        <taxon>Rheinheimera</taxon>
    </lineage>
</organism>
<feature type="transmembrane region" description="Helical" evidence="1">
    <location>
        <begin position="61"/>
        <end position="81"/>
    </location>
</feature>
<evidence type="ECO:0000256" key="1">
    <source>
        <dbReference type="SAM" id="Phobius"/>
    </source>
</evidence>
<keyword evidence="1" id="KW-0472">Membrane</keyword>
<evidence type="ECO:0008006" key="4">
    <source>
        <dbReference type="Google" id="ProtNLM"/>
    </source>
</evidence>
<gene>
    <name evidence="2" type="ORF">EOE67_14735</name>
</gene>
<dbReference type="RefSeq" id="WP_127700100.1">
    <property type="nucleotide sequence ID" value="NZ_SACS01000017.1"/>
</dbReference>
<reference evidence="2 3" key="1">
    <citation type="submission" date="2019-01" db="EMBL/GenBank/DDBJ databases">
        <authorList>
            <person name="Chen W.-M."/>
        </authorList>
    </citation>
    <scope>NUCLEOTIDE SEQUENCE [LARGE SCALE GENOMIC DNA]</scope>
    <source>
        <strain evidence="2 3">KYPC3</strain>
    </source>
</reference>
<dbReference type="Proteomes" id="UP000283077">
    <property type="component" value="Unassembled WGS sequence"/>
</dbReference>
<evidence type="ECO:0000313" key="3">
    <source>
        <dbReference type="Proteomes" id="UP000283077"/>
    </source>
</evidence>
<feature type="transmembrane region" description="Helical" evidence="1">
    <location>
        <begin position="6"/>
        <end position="24"/>
    </location>
</feature>